<gene>
    <name evidence="1" type="ORF">BWD41_11360</name>
</gene>
<reference evidence="1 2" key="1">
    <citation type="submission" date="2017-01" db="EMBL/GenBank/DDBJ databases">
        <title>First report of the plasmid-mediated mcr-1 gene in Citrobacter freudii.</title>
        <authorList>
            <person name="Liu J."/>
            <person name="Yang Y."/>
            <person name="Li Y."/>
            <person name="Liu D."/>
            <person name="Tuo H."/>
            <person name="Davis M."/>
            <person name="Zhang A."/>
        </authorList>
    </citation>
    <scope>NUCLEOTIDE SEQUENCE [LARGE SCALE GENOMIC DNA]</scope>
    <source>
        <strain evidence="1 2">SCC4</strain>
    </source>
</reference>
<dbReference type="Proteomes" id="UP000185597">
    <property type="component" value="Unassembled WGS sequence"/>
</dbReference>
<organism evidence="1 2">
    <name type="scientific">Citrobacter braakii</name>
    <dbReference type="NCBI Taxonomy" id="57706"/>
    <lineage>
        <taxon>Bacteria</taxon>
        <taxon>Pseudomonadati</taxon>
        <taxon>Pseudomonadota</taxon>
        <taxon>Gammaproteobacteria</taxon>
        <taxon>Enterobacterales</taxon>
        <taxon>Enterobacteriaceae</taxon>
        <taxon>Citrobacter</taxon>
        <taxon>Citrobacter freundii complex</taxon>
    </lineage>
</organism>
<dbReference type="EMBL" id="MTCP01000004">
    <property type="protein sequence ID" value="OLY69188.1"/>
    <property type="molecule type" value="Genomic_DNA"/>
</dbReference>
<protein>
    <submittedName>
        <fullName evidence="1">Uncharacterized protein</fullName>
    </submittedName>
</protein>
<name>A0AA44RHL5_CITBR</name>
<sequence length="76" mass="8790">MLLPIYGCGQLWDIAYNLHYHTCHSMPCLTPQTLYPLDFELQQGGNAVTNSSGTKMQLERWRDKMGRINTSEVKMR</sequence>
<dbReference type="AlphaFoldDB" id="A0AA44RHL5"/>
<proteinExistence type="predicted"/>
<accession>A0AA44RHL5</accession>
<evidence type="ECO:0000313" key="1">
    <source>
        <dbReference type="EMBL" id="OLY69188.1"/>
    </source>
</evidence>
<comment type="caution">
    <text evidence="1">The sequence shown here is derived from an EMBL/GenBank/DDBJ whole genome shotgun (WGS) entry which is preliminary data.</text>
</comment>
<evidence type="ECO:0000313" key="2">
    <source>
        <dbReference type="Proteomes" id="UP000185597"/>
    </source>
</evidence>